<reference evidence="7" key="1">
    <citation type="journal article" date="2020" name="bioRxiv">
        <title>Comparative genomics of Chlamydomonas.</title>
        <authorList>
            <person name="Craig R.J."/>
            <person name="Hasan A.R."/>
            <person name="Ness R.W."/>
            <person name="Keightley P.D."/>
        </authorList>
    </citation>
    <scope>NUCLEOTIDE SEQUENCE</scope>
    <source>
        <strain evidence="7">SAG 7.73</strain>
    </source>
</reference>
<evidence type="ECO:0000256" key="1">
    <source>
        <dbReference type="ARBA" id="ARBA00004141"/>
    </source>
</evidence>
<feature type="transmembrane region" description="Helical" evidence="6">
    <location>
        <begin position="348"/>
        <end position="365"/>
    </location>
</feature>
<evidence type="ECO:0000256" key="6">
    <source>
        <dbReference type="SAM" id="Phobius"/>
    </source>
</evidence>
<feature type="compositionally biased region" description="Gly residues" evidence="5">
    <location>
        <begin position="92"/>
        <end position="112"/>
    </location>
</feature>
<evidence type="ECO:0000313" key="8">
    <source>
        <dbReference type="Proteomes" id="UP000650467"/>
    </source>
</evidence>
<feature type="transmembrane region" description="Helical" evidence="6">
    <location>
        <begin position="32"/>
        <end position="49"/>
    </location>
</feature>
<feature type="region of interest" description="Disordered" evidence="5">
    <location>
        <begin position="83"/>
        <end position="127"/>
    </location>
</feature>
<feature type="transmembrane region" description="Helical" evidence="6">
    <location>
        <begin position="317"/>
        <end position="336"/>
    </location>
</feature>
<dbReference type="OrthoDB" id="262547at2759"/>
<keyword evidence="8" id="KW-1185">Reference proteome</keyword>
<keyword evidence="2 6" id="KW-0812">Transmembrane</keyword>
<evidence type="ECO:0000256" key="3">
    <source>
        <dbReference type="ARBA" id="ARBA00022989"/>
    </source>
</evidence>
<evidence type="ECO:0000313" key="7">
    <source>
        <dbReference type="EMBL" id="KAG2437289.1"/>
    </source>
</evidence>
<dbReference type="Proteomes" id="UP000650467">
    <property type="component" value="Unassembled WGS sequence"/>
</dbReference>
<evidence type="ECO:0000256" key="2">
    <source>
        <dbReference type="ARBA" id="ARBA00022692"/>
    </source>
</evidence>
<dbReference type="GO" id="GO:0005385">
    <property type="term" value="F:zinc ion transmembrane transporter activity"/>
    <property type="evidence" value="ECO:0007669"/>
    <property type="project" value="TreeGrafter"/>
</dbReference>
<dbReference type="EMBL" id="JAEHOC010000011">
    <property type="protein sequence ID" value="KAG2437289.1"/>
    <property type="molecule type" value="Genomic_DNA"/>
</dbReference>
<keyword evidence="3 6" id="KW-1133">Transmembrane helix</keyword>
<dbReference type="PANTHER" id="PTHR11040:SF205">
    <property type="entry name" value="ZINC TRANSPORTER ZUPT"/>
    <property type="match status" value="1"/>
</dbReference>
<feature type="transmembrane region" description="Helical" evidence="6">
    <location>
        <begin position="226"/>
        <end position="250"/>
    </location>
</feature>
<comment type="subcellular location">
    <subcellularLocation>
        <location evidence="1">Membrane</location>
        <topology evidence="1">Multi-pass membrane protein</topology>
    </subcellularLocation>
</comment>
<evidence type="ECO:0000256" key="5">
    <source>
        <dbReference type="SAM" id="MobiDB-lite"/>
    </source>
</evidence>
<keyword evidence="4 6" id="KW-0472">Membrane</keyword>
<dbReference type="PANTHER" id="PTHR11040">
    <property type="entry name" value="ZINC/IRON TRANSPORTER"/>
    <property type="match status" value="1"/>
</dbReference>
<evidence type="ECO:0000256" key="4">
    <source>
        <dbReference type="ARBA" id="ARBA00023136"/>
    </source>
</evidence>
<dbReference type="AlphaFoldDB" id="A0A835T1U6"/>
<comment type="caution">
    <text evidence="7">The sequence shown here is derived from an EMBL/GenBank/DDBJ whole genome shotgun (WGS) entry which is preliminary data.</text>
</comment>
<protein>
    <submittedName>
        <fullName evidence="7">Uncharacterized protein</fullName>
    </submittedName>
</protein>
<organism evidence="7 8">
    <name type="scientific">Chlamydomonas incerta</name>
    <dbReference type="NCBI Taxonomy" id="51695"/>
    <lineage>
        <taxon>Eukaryota</taxon>
        <taxon>Viridiplantae</taxon>
        <taxon>Chlorophyta</taxon>
        <taxon>core chlorophytes</taxon>
        <taxon>Chlorophyceae</taxon>
        <taxon>CS clade</taxon>
        <taxon>Chlamydomonadales</taxon>
        <taxon>Chlamydomonadaceae</taxon>
        <taxon>Chlamydomonas</taxon>
    </lineage>
</organism>
<dbReference type="Pfam" id="PF02535">
    <property type="entry name" value="Zip"/>
    <property type="match status" value="1"/>
</dbReference>
<feature type="transmembrane region" description="Helical" evidence="6">
    <location>
        <begin position="286"/>
        <end position="311"/>
    </location>
</feature>
<accession>A0A835T1U6</accession>
<dbReference type="GO" id="GO:0016020">
    <property type="term" value="C:membrane"/>
    <property type="evidence" value="ECO:0007669"/>
    <property type="project" value="UniProtKB-SubCell"/>
</dbReference>
<sequence>MAALLGLALGVMACVSIVELVVRNAMSGESDPLLILAAAGAGALTYYVAEPFFPKMDEGHDHLVKKQDDVDDHEAYFRHLQQQEEEAAARASGGGGAAAGGGGAGITAGGGASHHHHHHLSDGDLERSAHGGAVALGVASGGASQRKVTTTAGAGGAGALGLARKGSGAGDLSSPLVGGGGLPGGAAELGLEGSGHGGELGGVGHAHAAHALSESQRLKAGRMMRLGLLMAVTMTIHNLPEGFAVAFSAFTDFGPVMALAIALHNIPEGVIIAAPIYAATGSRWKAVGLATASGLSEPLGALLSLLLLQPFFTQERLHYLLAFTGGVMLAVCGIELWPEGRNCRHDRAFAGGILGGIAVMGWTLYVEG</sequence>
<feature type="transmembrane region" description="Helical" evidence="6">
    <location>
        <begin position="256"/>
        <end position="279"/>
    </location>
</feature>
<gene>
    <name evidence="7" type="ORF">HXX76_005947</name>
</gene>
<name>A0A835T1U6_CHLIN</name>
<dbReference type="InterPro" id="IPR003689">
    <property type="entry name" value="ZIP"/>
</dbReference>
<proteinExistence type="predicted"/>